<dbReference type="GO" id="GO:0009298">
    <property type="term" value="P:GDP-mannose biosynthetic process"/>
    <property type="evidence" value="ECO:0007669"/>
    <property type="project" value="InterPro"/>
</dbReference>
<dbReference type="InterPro" id="IPR014710">
    <property type="entry name" value="RmlC-like_jellyroll"/>
</dbReference>
<evidence type="ECO:0000256" key="8">
    <source>
        <dbReference type="PIRSR" id="PIRSR001480-1"/>
    </source>
</evidence>
<evidence type="ECO:0000313" key="13">
    <source>
        <dbReference type="Proteomes" id="UP001300502"/>
    </source>
</evidence>
<comment type="pathway">
    <text evidence="2">Nucleotide-sugar biosynthesis; GDP-alpha-D-mannose biosynthesis; alpha-D-mannose 1-phosphate from D-fructose 6-phosphate: step 1/2.</text>
</comment>
<evidence type="ECO:0000256" key="4">
    <source>
        <dbReference type="ARBA" id="ARBA00011956"/>
    </source>
</evidence>
<sequence length="431" mass="48458">MFPLLVGAQQYDWGRPSTDSTVFKLLSENHRWVKEIQPVTEVYPVDETRPFAELWIGTHPSLPSFVVRSSLCSLDQVLLEHSSSLRNGAEKLRSTTPLPFLLKVLSIQKSLSVQAHPDLTLAQQLHQNNPTHYPDDNHKPEMAVALSVCEVLYGFRKLEEIESTLLKYEEVREACGLEAVEQFLTKIGTSSNEEKRLLLKNLVSSLLEQTQEVISNCIARLLPKMKALSSNSDQKDDVKYANILLRLYDQHGMDSGVILSLFLNFFTLEPGEALFIAANEPHAYVSGELVEIMACSDNVVRAGLTPKYKDVPTLLKMLSFQESDLSFVKFSGKIVEDGVVCYTPPVEEFELELIHVRSFKKFQARSTCLMLCLSGNGKINCNSPKEGFHNLSLKEGSCICLLEGCECVVENADSHDLFYCLAHIRNRRDAQ</sequence>
<keyword evidence="5 9" id="KW-0479">Metal-binding</keyword>
<dbReference type="EC" id="5.3.1.8" evidence="4"/>
<evidence type="ECO:0000256" key="5">
    <source>
        <dbReference type="ARBA" id="ARBA00022723"/>
    </source>
</evidence>
<dbReference type="InterPro" id="IPR046458">
    <property type="entry name" value="PMI_typeI_hel"/>
</dbReference>
<dbReference type="GO" id="GO:0008270">
    <property type="term" value="F:zinc ion binding"/>
    <property type="evidence" value="ECO:0007669"/>
    <property type="project" value="InterPro"/>
</dbReference>
<protein>
    <recommendedName>
        <fullName evidence="4">mannose-6-phosphate isomerase</fullName>
        <ecNumber evidence="4">5.3.1.8</ecNumber>
    </recommendedName>
</protein>
<dbReference type="InterPro" id="IPR018050">
    <property type="entry name" value="Pmannose_isomerase-type1_CS"/>
</dbReference>
<dbReference type="PANTHER" id="PTHR10309:SF0">
    <property type="entry name" value="MANNOSE-6-PHOSPHATE ISOMERASE"/>
    <property type="match status" value="1"/>
</dbReference>
<evidence type="ECO:0000256" key="3">
    <source>
        <dbReference type="ARBA" id="ARBA00010772"/>
    </source>
</evidence>
<comment type="similarity">
    <text evidence="3">Belongs to the mannose-6-phosphate isomerase type 1 family.</text>
</comment>
<feature type="binding site" evidence="9">
    <location>
        <position position="282"/>
    </location>
    <ligand>
        <name>Zn(2+)</name>
        <dbReference type="ChEBI" id="CHEBI:29105"/>
    </ligand>
</feature>
<gene>
    <name evidence="12" type="ORF">GAYE_SCF37G5185</name>
</gene>
<dbReference type="InterPro" id="IPR016305">
    <property type="entry name" value="Mannose-6-P_Isomerase"/>
</dbReference>
<dbReference type="Proteomes" id="UP001300502">
    <property type="component" value="Unassembled WGS sequence"/>
</dbReference>
<dbReference type="Pfam" id="PF20511">
    <property type="entry name" value="PMI_typeI_cat"/>
    <property type="match status" value="1"/>
</dbReference>
<organism evidence="12 13">
    <name type="scientific">Galdieria yellowstonensis</name>
    <dbReference type="NCBI Taxonomy" id="3028027"/>
    <lineage>
        <taxon>Eukaryota</taxon>
        <taxon>Rhodophyta</taxon>
        <taxon>Bangiophyceae</taxon>
        <taxon>Galdieriales</taxon>
        <taxon>Galdieriaceae</taxon>
        <taxon>Galdieria</taxon>
    </lineage>
</organism>
<dbReference type="NCBIfam" id="TIGR00218">
    <property type="entry name" value="manA"/>
    <property type="match status" value="1"/>
</dbReference>
<reference evidence="12 13" key="1">
    <citation type="submission" date="2022-07" db="EMBL/GenBank/DDBJ databases">
        <title>Genome-wide signatures of adaptation to extreme environments.</title>
        <authorList>
            <person name="Cho C.H."/>
            <person name="Yoon H.S."/>
        </authorList>
    </citation>
    <scope>NUCLEOTIDE SEQUENCE [LARGE SCALE GENOMIC DNA]</scope>
    <source>
        <strain evidence="12 13">108.79 E11</strain>
    </source>
</reference>
<dbReference type="PROSITE" id="PS00965">
    <property type="entry name" value="PMI_I_1"/>
    <property type="match status" value="1"/>
</dbReference>
<evidence type="ECO:0000256" key="2">
    <source>
        <dbReference type="ARBA" id="ARBA00004666"/>
    </source>
</evidence>
<dbReference type="PRINTS" id="PR00714">
    <property type="entry name" value="MAN6PISMRASE"/>
</dbReference>
<evidence type="ECO:0000256" key="7">
    <source>
        <dbReference type="ARBA" id="ARBA00023235"/>
    </source>
</evidence>
<dbReference type="GO" id="GO:0004476">
    <property type="term" value="F:mannose-6-phosphate isomerase activity"/>
    <property type="evidence" value="ECO:0007669"/>
    <property type="project" value="UniProtKB-EC"/>
</dbReference>
<dbReference type="Gene3D" id="2.60.120.10">
    <property type="entry name" value="Jelly Rolls"/>
    <property type="match status" value="2"/>
</dbReference>
<dbReference type="AlphaFoldDB" id="A0AAV9IJ39"/>
<evidence type="ECO:0000259" key="10">
    <source>
        <dbReference type="Pfam" id="PF20511"/>
    </source>
</evidence>
<feature type="binding site" evidence="9">
    <location>
        <position position="116"/>
    </location>
    <ligand>
        <name>Zn(2+)</name>
        <dbReference type="ChEBI" id="CHEBI:29105"/>
    </ligand>
</feature>
<evidence type="ECO:0000313" key="12">
    <source>
        <dbReference type="EMBL" id="KAK4527263.1"/>
    </source>
</evidence>
<feature type="domain" description="Phosphomannose isomerase type I catalytic" evidence="10">
    <location>
        <begin position="1"/>
        <end position="157"/>
    </location>
</feature>
<accession>A0AAV9IJ39</accession>
<feature type="domain" description="Phosphomannose isomerase type I helical insertion" evidence="11">
    <location>
        <begin position="178"/>
        <end position="263"/>
    </location>
</feature>
<dbReference type="Pfam" id="PF20512">
    <property type="entry name" value="PMI_typeI_hel"/>
    <property type="match status" value="1"/>
</dbReference>
<dbReference type="SUPFAM" id="SSF51182">
    <property type="entry name" value="RmlC-like cupins"/>
    <property type="match status" value="1"/>
</dbReference>
<dbReference type="GO" id="GO:0005975">
    <property type="term" value="P:carbohydrate metabolic process"/>
    <property type="evidence" value="ECO:0007669"/>
    <property type="project" value="InterPro"/>
</dbReference>
<dbReference type="Gene3D" id="1.10.441.10">
    <property type="entry name" value="Phosphomannose Isomerase, domain 2"/>
    <property type="match status" value="1"/>
</dbReference>
<dbReference type="GO" id="GO:0005829">
    <property type="term" value="C:cytosol"/>
    <property type="evidence" value="ECO:0007669"/>
    <property type="project" value="TreeGrafter"/>
</dbReference>
<comment type="cofactor">
    <cofactor evidence="9">
        <name>Zn(2+)</name>
        <dbReference type="ChEBI" id="CHEBI:29105"/>
    </cofactor>
    <text evidence="9">Binds 1 zinc ion per subunit.</text>
</comment>
<evidence type="ECO:0000256" key="6">
    <source>
        <dbReference type="ARBA" id="ARBA00022833"/>
    </source>
</evidence>
<feature type="binding site" evidence="9">
    <location>
        <position position="141"/>
    </location>
    <ligand>
        <name>Zn(2+)</name>
        <dbReference type="ChEBI" id="CHEBI:29105"/>
    </ligand>
</feature>
<dbReference type="InterPro" id="IPR011051">
    <property type="entry name" value="RmlC_Cupin_sf"/>
</dbReference>
<dbReference type="EMBL" id="JANCYU010000049">
    <property type="protein sequence ID" value="KAK4527263.1"/>
    <property type="molecule type" value="Genomic_DNA"/>
</dbReference>
<feature type="active site" evidence="8">
    <location>
        <position position="301"/>
    </location>
</feature>
<keyword evidence="6 9" id="KW-0862">Zinc</keyword>
<dbReference type="PIRSF" id="PIRSF001480">
    <property type="entry name" value="Mannose-6-phosphate_isomerase"/>
    <property type="match status" value="1"/>
</dbReference>
<evidence type="ECO:0000256" key="9">
    <source>
        <dbReference type="PIRSR" id="PIRSR001480-2"/>
    </source>
</evidence>
<keyword evidence="13" id="KW-1185">Reference proteome</keyword>
<keyword evidence="7" id="KW-0413">Isomerase</keyword>
<proteinExistence type="inferred from homology"/>
<dbReference type="InterPro" id="IPR001250">
    <property type="entry name" value="Man6P_Isoase-1"/>
</dbReference>
<evidence type="ECO:0000256" key="1">
    <source>
        <dbReference type="ARBA" id="ARBA00000757"/>
    </source>
</evidence>
<comment type="caution">
    <text evidence="12">The sequence shown here is derived from an EMBL/GenBank/DDBJ whole genome shotgun (WGS) entry which is preliminary data.</text>
</comment>
<dbReference type="PANTHER" id="PTHR10309">
    <property type="entry name" value="MANNOSE-6-PHOSPHATE ISOMERASE"/>
    <property type="match status" value="1"/>
</dbReference>
<feature type="binding site" evidence="9">
    <location>
        <position position="114"/>
    </location>
    <ligand>
        <name>Zn(2+)</name>
        <dbReference type="ChEBI" id="CHEBI:29105"/>
    </ligand>
</feature>
<dbReference type="PROSITE" id="PS00966">
    <property type="entry name" value="PMI_I_2"/>
    <property type="match status" value="1"/>
</dbReference>
<dbReference type="InterPro" id="IPR046457">
    <property type="entry name" value="PMI_typeI_cat"/>
</dbReference>
<dbReference type="CDD" id="cd07011">
    <property type="entry name" value="cupin_PMI_type_I_N"/>
    <property type="match status" value="1"/>
</dbReference>
<name>A0AAV9IJ39_9RHOD</name>
<comment type="catalytic activity">
    <reaction evidence="1">
        <text>D-mannose 6-phosphate = D-fructose 6-phosphate</text>
        <dbReference type="Rhea" id="RHEA:12356"/>
        <dbReference type="ChEBI" id="CHEBI:58735"/>
        <dbReference type="ChEBI" id="CHEBI:61527"/>
        <dbReference type="EC" id="5.3.1.8"/>
    </reaction>
</comment>
<evidence type="ECO:0000259" key="11">
    <source>
        <dbReference type="Pfam" id="PF20512"/>
    </source>
</evidence>